<dbReference type="InterPro" id="IPR034733">
    <property type="entry name" value="AcCoA_carboxyl_beta"/>
</dbReference>
<sequence length="228" mass="25359">MHELIRKVVDDGNFFEIQPKHGANIITGFGRIEGKPVGFVANQPMVLAGVLDIDASRKAARFVRFCDAFSIPIVTFVDVPGFLPGTSQEHNGIIKHGAKLLFAYAEATVPKITVITRKAYGGAYDVMASKHLRGDLNYAWPTAEIAVMGAKGAVEIIFRQDRDNPDKIAEKTKEYEDRFANPFVAASRGYIDEVIYPHSTRRRIALGLRKLAGKQLENPWKKHDNLPL</sequence>
<protein>
    <recommendedName>
        <fullName evidence="1">CoA carboxyltransferase C-terminal domain-containing protein</fullName>
    </recommendedName>
</protein>
<dbReference type="PANTHER" id="PTHR43842:SF2">
    <property type="entry name" value="PROPIONYL-COA CARBOXYLASE BETA CHAIN, MITOCHONDRIAL"/>
    <property type="match status" value="1"/>
</dbReference>
<dbReference type="InterPro" id="IPR011763">
    <property type="entry name" value="COA_CT_C"/>
</dbReference>
<comment type="caution">
    <text evidence="2">The sequence shown here is derived from an EMBL/GenBank/DDBJ whole genome shotgun (WGS) entry which is preliminary data.</text>
</comment>
<dbReference type="PROSITE" id="PS50989">
    <property type="entry name" value="COA_CT_CTER"/>
    <property type="match status" value="1"/>
</dbReference>
<name>A0ABP9KTI1_9SPHN</name>
<gene>
    <name evidence="2" type="ORF">GCM10023208_35100</name>
</gene>
<evidence type="ECO:0000313" key="2">
    <source>
        <dbReference type="EMBL" id="GAA5063799.1"/>
    </source>
</evidence>
<evidence type="ECO:0000259" key="1">
    <source>
        <dbReference type="PROSITE" id="PS50989"/>
    </source>
</evidence>
<dbReference type="RefSeq" id="WP_346034190.1">
    <property type="nucleotide sequence ID" value="NZ_BAABHV010000039.1"/>
</dbReference>
<dbReference type="InterPro" id="IPR029045">
    <property type="entry name" value="ClpP/crotonase-like_dom_sf"/>
</dbReference>
<dbReference type="PANTHER" id="PTHR43842">
    <property type="entry name" value="PROPIONYL-COA CARBOXYLASE BETA CHAIN"/>
    <property type="match status" value="1"/>
</dbReference>
<dbReference type="Proteomes" id="UP001500518">
    <property type="component" value="Unassembled WGS sequence"/>
</dbReference>
<dbReference type="Gene3D" id="3.90.226.10">
    <property type="entry name" value="2-enoyl-CoA Hydratase, Chain A, domain 1"/>
    <property type="match status" value="1"/>
</dbReference>
<reference evidence="3" key="1">
    <citation type="journal article" date="2019" name="Int. J. Syst. Evol. Microbiol.">
        <title>The Global Catalogue of Microorganisms (GCM) 10K type strain sequencing project: providing services to taxonomists for standard genome sequencing and annotation.</title>
        <authorList>
            <consortium name="The Broad Institute Genomics Platform"/>
            <consortium name="The Broad Institute Genome Sequencing Center for Infectious Disease"/>
            <person name="Wu L."/>
            <person name="Ma J."/>
        </authorList>
    </citation>
    <scope>NUCLEOTIDE SEQUENCE [LARGE SCALE GENOMIC DNA]</scope>
    <source>
        <strain evidence="3">JCM 18014</strain>
    </source>
</reference>
<evidence type="ECO:0000313" key="3">
    <source>
        <dbReference type="Proteomes" id="UP001500518"/>
    </source>
</evidence>
<dbReference type="Pfam" id="PF01039">
    <property type="entry name" value="Carboxyl_trans"/>
    <property type="match status" value="1"/>
</dbReference>
<feature type="domain" description="CoA carboxyltransferase C-terminal" evidence="1">
    <location>
        <begin position="1"/>
        <end position="222"/>
    </location>
</feature>
<dbReference type="InterPro" id="IPR051047">
    <property type="entry name" value="AccD/PCCB"/>
</dbReference>
<dbReference type="EMBL" id="BAABHV010000039">
    <property type="protein sequence ID" value="GAA5063799.1"/>
    <property type="molecule type" value="Genomic_DNA"/>
</dbReference>
<accession>A0ABP9KTI1</accession>
<organism evidence="2 3">
    <name type="scientific">Erythrobacter westpacificensis</name>
    <dbReference type="NCBI Taxonomy" id="1055231"/>
    <lineage>
        <taxon>Bacteria</taxon>
        <taxon>Pseudomonadati</taxon>
        <taxon>Pseudomonadota</taxon>
        <taxon>Alphaproteobacteria</taxon>
        <taxon>Sphingomonadales</taxon>
        <taxon>Erythrobacteraceae</taxon>
        <taxon>Erythrobacter/Porphyrobacter group</taxon>
        <taxon>Erythrobacter</taxon>
    </lineage>
</organism>
<keyword evidence="3" id="KW-1185">Reference proteome</keyword>
<proteinExistence type="predicted"/>
<dbReference type="SUPFAM" id="SSF52096">
    <property type="entry name" value="ClpP/crotonase"/>
    <property type="match status" value="1"/>
</dbReference>